<keyword evidence="2" id="KW-0732">Signal</keyword>
<feature type="chain" id="PRO_5035748777" evidence="2">
    <location>
        <begin position="24"/>
        <end position="352"/>
    </location>
</feature>
<dbReference type="OrthoDB" id="291007at2759"/>
<organism evidence="3 4">
    <name type="scientific">Owenia fusiformis</name>
    <name type="common">Polychaete worm</name>
    <dbReference type="NCBI Taxonomy" id="6347"/>
    <lineage>
        <taxon>Eukaryota</taxon>
        <taxon>Metazoa</taxon>
        <taxon>Spiralia</taxon>
        <taxon>Lophotrochozoa</taxon>
        <taxon>Annelida</taxon>
        <taxon>Polychaeta</taxon>
        <taxon>Sedentaria</taxon>
        <taxon>Canalipalpata</taxon>
        <taxon>Sabellida</taxon>
        <taxon>Oweniida</taxon>
        <taxon>Oweniidae</taxon>
        <taxon>Owenia</taxon>
    </lineage>
</organism>
<dbReference type="AlphaFoldDB" id="A0A8S4NN94"/>
<evidence type="ECO:0000256" key="2">
    <source>
        <dbReference type="SAM" id="SignalP"/>
    </source>
</evidence>
<name>A0A8S4NN94_OWEFU</name>
<feature type="compositionally biased region" description="Pro residues" evidence="1">
    <location>
        <begin position="150"/>
        <end position="165"/>
    </location>
</feature>
<dbReference type="PANTHER" id="PTHR24637:SF421">
    <property type="entry name" value="CUTICLE COLLAGEN DPY-2"/>
    <property type="match status" value="1"/>
</dbReference>
<protein>
    <submittedName>
        <fullName evidence="3">Uncharacterized protein</fullName>
    </submittedName>
</protein>
<dbReference type="Pfam" id="PF01391">
    <property type="entry name" value="Collagen"/>
    <property type="match status" value="1"/>
</dbReference>
<evidence type="ECO:0000313" key="3">
    <source>
        <dbReference type="EMBL" id="CAH1781745.1"/>
    </source>
</evidence>
<gene>
    <name evidence="3" type="ORF">OFUS_LOCUS8281</name>
</gene>
<accession>A0A8S4NN94</accession>
<dbReference type="PANTHER" id="PTHR24637">
    <property type="entry name" value="COLLAGEN"/>
    <property type="match status" value="1"/>
</dbReference>
<feature type="signal peptide" evidence="2">
    <location>
        <begin position="1"/>
        <end position="23"/>
    </location>
</feature>
<feature type="compositionally biased region" description="Pro residues" evidence="1">
    <location>
        <begin position="174"/>
        <end position="194"/>
    </location>
</feature>
<feature type="compositionally biased region" description="Basic and acidic residues" evidence="1">
    <location>
        <begin position="91"/>
        <end position="101"/>
    </location>
</feature>
<sequence length="352" mass="37518">MKGVKHICIPALNVLLLWIGSFADELRIYKYLDEKVLYPNIENGLSIPCAGRDVPLLFPPPAFSPPSPPSMTSEDVLTTVIFDQNGFGIHETKTAETDSKSTKQPNFGPMPGIKTLTENDSSQSMKLNTSATSSTCGRGAIGPTGQRGEPGPPGPQGLPGVPGPVGPIGTSGFPGPPGSPGPPGKAGEPGPPGQRGPRGKRGRSGGYGSTSEKRGVTGAKDNGSSGVLIFPTAEMMYGIAVEGLIAYRTDTKRLYYRDHITWRAIRMSTCGDRVIDWDTGEECDDGNYINEDDCVGCRRPFCGDGYLHARKEECDGTEFGGKTCSSMKKGWTGGLLCSHNCRIITSRCRKRT</sequence>
<reference evidence="3" key="1">
    <citation type="submission" date="2022-03" db="EMBL/GenBank/DDBJ databases">
        <authorList>
            <person name="Martin C."/>
        </authorList>
    </citation>
    <scope>NUCLEOTIDE SEQUENCE</scope>
</reference>
<keyword evidence="4" id="KW-1185">Reference proteome</keyword>
<comment type="caution">
    <text evidence="3">The sequence shown here is derived from an EMBL/GenBank/DDBJ whole genome shotgun (WGS) entry which is preliminary data.</text>
</comment>
<dbReference type="InterPro" id="IPR008160">
    <property type="entry name" value="Collagen"/>
</dbReference>
<proteinExistence type="predicted"/>
<evidence type="ECO:0000313" key="4">
    <source>
        <dbReference type="Proteomes" id="UP000749559"/>
    </source>
</evidence>
<dbReference type="Proteomes" id="UP000749559">
    <property type="component" value="Unassembled WGS sequence"/>
</dbReference>
<feature type="region of interest" description="Disordered" evidence="1">
    <location>
        <begin position="91"/>
        <end position="225"/>
    </location>
</feature>
<evidence type="ECO:0000256" key="1">
    <source>
        <dbReference type="SAM" id="MobiDB-lite"/>
    </source>
</evidence>
<dbReference type="EMBL" id="CAIIXF020000004">
    <property type="protein sequence ID" value="CAH1781745.1"/>
    <property type="molecule type" value="Genomic_DNA"/>
</dbReference>
<feature type="compositionally biased region" description="Polar residues" evidence="1">
    <location>
        <begin position="116"/>
        <end position="136"/>
    </location>
</feature>